<feature type="compositionally biased region" description="Acidic residues" evidence="10">
    <location>
        <begin position="87"/>
        <end position="101"/>
    </location>
</feature>
<dbReference type="PROSITE" id="PS00598">
    <property type="entry name" value="CHROMO_1"/>
    <property type="match status" value="1"/>
</dbReference>
<protein>
    <recommendedName>
        <fullName evidence="2">DNA (cytosine-5-)-methyltransferase</fullName>
        <ecNumber evidence="2">2.1.1.37</ecNumber>
    </recommendedName>
</protein>
<dbReference type="Proteomes" id="UP001633002">
    <property type="component" value="Unassembled WGS sequence"/>
</dbReference>
<comment type="caution">
    <text evidence="13">The sequence shown here is derived from an EMBL/GenBank/DDBJ whole genome shotgun (WGS) entry which is preliminary data.</text>
</comment>
<dbReference type="PRINTS" id="PR00105">
    <property type="entry name" value="C5METTRFRASE"/>
</dbReference>
<dbReference type="SUPFAM" id="SSF53335">
    <property type="entry name" value="S-adenosyl-L-methionine-dependent methyltransferases"/>
    <property type="match status" value="1"/>
</dbReference>
<keyword evidence="14" id="KW-1185">Reference proteome</keyword>
<evidence type="ECO:0000256" key="4">
    <source>
        <dbReference type="ARBA" id="ARBA00022679"/>
    </source>
</evidence>
<dbReference type="FunFam" id="3.90.120.10:FF:000003">
    <property type="entry name" value="DNA (cytosine-5)-methyltransferase 1"/>
    <property type="match status" value="1"/>
</dbReference>
<keyword evidence="3 9" id="KW-0489">Methyltransferase</keyword>
<dbReference type="GO" id="GO:0003677">
    <property type="term" value="F:DNA binding"/>
    <property type="evidence" value="ECO:0007669"/>
    <property type="project" value="UniProtKB-KW"/>
</dbReference>
<feature type="compositionally biased region" description="Acidic residues" evidence="10">
    <location>
        <begin position="432"/>
        <end position="458"/>
    </location>
</feature>
<dbReference type="PROSITE" id="PS51679">
    <property type="entry name" value="SAM_MT_C5"/>
    <property type="match status" value="1"/>
</dbReference>
<evidence type="ECO:0000259" key="11">
    <source>
        <dbReference type="PROSITE" id="PS50013"/>
    </source>
</evidence>
<dbReference type="Gene3D" id="2.30.30.490">
    <property type="match status" value="1"/>
</dbReference>
<dbReference type="InterPro" id="IPR023779">
    <property type="entry name" value="Chromodomain_CS"/>
</dbReference>
<evidence type="ECO:0000313" key="13">
    <source>
        <dbReference type="EMBL" id="KAL3691793.1"/>
    </source>
</evidence>
<feature type="compositionally biased region" description="Basic and acidic residues" evidence="10">
    <location>
        <begin position="330"/>
        <end position="350"/>
    </location>
</feature>
<dbReference type="Gene3D" id="3.90.120.10">
    <property type="entry name" value="DNA Methylase, subunit A, domain 2"/>
    <property type="match status" value="1"/>
</dbReference>
<dbReference type="Gene3D" id="3.40.50.150">
    <property type="entry name" value="Vaccinia Virus protein VP39"/>
    <property type="match status" value="2"/>
</dbReference>
<dbReference type="EMBL" id="JBJQOH010000003">
    <property type="protein sequence ID" value="KAL3691793.1"/>
    <property type="molecule type" value="Genomic_DNA"/>
</dbReference>
<evidence type="ECO:0000256" key="6">
    <source>
        <dbReference type="ARBA" id="ARBA00023125"/>
    </source>
</evidence>
<evidence type="ECO:0000256" key="2">
    <source>
        <dbReference type="ARBA" id="ARBA00011975"/>
    </source>
</evidence>
<feature type="domain" description="Chromo" evidence="11">
    <location>
        <begin position="460"/>
        <end position="532"/>
    </location>
</feature>
<sequence length="936" mass="106105">MVIKTKRRLSAGDAIEPRQTRSSSNPQKSPAKNNQSPTRTPSSKKRAAISKAKPAAKRVRRKSASDVAAPASDEEVVETSGQADDCIPGDDSDNEEHDDTEVSSQESDSVEPVAPSIKGERLTLSCRFLGKPLPKSEAYSRWPHRYSSEDGDDEASPSSDSVRSTKKPSSEDVSQQCRHHYATAEVDNKTFKIGDCVHVNAAGGSTFVARILEFFELKDKSKWFRCQWFYRVEDTSIGKDLGKGIDHNEKRIFYSELEDDNPLDCIIEKKRVIRIAPPAKMKSSKQVVHRCDYYYDMGYNAAYSTFYVLPEELPRDSSEEVSTVETSEETSCRREGEKPKSSRKSDARPESLPEYSLLDLYSGCGAMSTGLTHGCSLAGANLVSRWAVDLNENACLSLKYNHPETEVRNESAEDFLSLIKAWLNLCEKHPLDDEESEVEEHPEEQPKDDDDNDSDEEEVYEVENIVGIRWSGESKLEFKIDNGKSPHYKETKNTTKKPGLEFKVKWKNYDDPNDDSWEPEEHLNCPEKIKEFVLQGQRRRILPVPGQCDVICGGPPCQGASGFNRFRNVTEPLQCLRNKQIIVYMDIVEFLKPRFVLMENVVDILKFANGILGRYALSRLVKMHYQAKLGLMVAGCYGLPQFRMRVFLWGAAPEENLPAYPLPSHTVVQRGHYPQNWEKNVVAYDESETPELEAALLLKDAISDLPKIENSTLQDEMPYTQSPRTQFQKLIRAPQYVLQRKPKAAKPPKQILYDHRSLELNTDDHQRVCQIPHKKGACFRDLRGIKVLPDGTVDVDRKKRILLPSGKPLVPDYAITFVRGKSSKPFGRLWWDEIVSTVVTRAEPHNIIILHPEQDRVLSIRENARLQGFPDWYKLFGAVKQRYMQVGNAVAVPVARALGYSLGHCIKSEPRQRIIPTGKAATMMLPKKFPYCFLDL</sequence>
<feature type="region of interest" description="Disordered" evidence="10">
    <location>
        <begin position="142"/>
        <end position="177"/>
    </location>
</feature>
<feature type="domain" description="BAH" evidence="12">
    <location>
        <begin position="189"/>
        <end position="310"/>
    </location>
</feature>
<dbReference type="SMART" id="SM00298">
    <property type="entry name" value="CHROMO"/>
    <property type="match status" value="1"/>
</dbReference>
<feature type="compositionally biased region" description="Basic residues" evidence="10">
    <location>
        <begin position="42"/>
        <end position="62"/>
    </location>
</feature>
<keyword evidence="4 9" id="KW-0808">Transferase</keyword>
<dbReference type="InterPro" id="IPR043151">
    <property type="entry name" value="BAH_sf"/>
</dbReference>
<dbReference type="EC" id="2.1.1.37" evidence="2"/>
<gene>
    <name evidence="13" type="ORF">R1sor_005444</name>
</gene>
<evidence type="ECO:0000256" key="5">
    <source>
        <dbReference type="ARBA" id="ARBA00022691"/>
    </source>
</evidence>
<comment type="subcellular location">
    <subcellularLocation>
        <location evidence="1">Nucleus</location>
    </subcellularLocation>
</comment>
<feature type="region of interest" description="Disordered" evidence="10">
    <location>
        <begin position="317"/>
        <end position="350"/>
    </location>
</feature>
<dbReference type="PANTHER" id="PTHR10629:SF50">
    <property type="entry name" value="DNA (CYTOSINE-5)-METHYLTRANSFERASE CMT3"/>
    <property type="match status" value="1"/>
</dbReference>
<feature type="active site" evidence="9">
    <location>
        <position position="557"/>
    </location>
</feature>
<keyword evidence="5 9" id="KW-0949">S-adenosyl-L-methionine</keyword>
<name>A0ABD3HK26_9MARC</name>
<dbReference type="InterPro" id="IPR050390">
    <property type="entry name" value="C5-Methyltransferase"/>
</dbReference>
<accession>A0ABD3HK26</accession>
<dbReference type="InterPro" id="IPR016197">
    <property type="entry name" value="Chromo-like_dom_sf"/>
</dbReference>
<dbReference type="GO" id="GO:0003886">
    <property type="term" value="F:DNA (cytosine-5-)-methyltransferase activity"/>
    <property type="evidence" value="ECO:0007669"/>
    <property type="project" value="UniProtKB-EC"/>
</dbReference>
<dbReference type="SMART" id="SM00439">
    <property type="entry name" value="BAH"/>
    <property type="match status" value="1"/>
</dbReference>
<dbReference type="Pfam" id="PF00385">
    <property type="entry name" value="Chromo"/>
    <property type="match status" value="1"/>
</dbReference>
<feature type="compositionally biased region" description="Polar residues" evidence="10">
    <location>
        <begin position="20"/>
        <end position="40"/>
    </location>
</feature>
<evidence type="ECO:0000256" key="9">
    <source>
        <dbReference type="PROSITE-ProRule" id="PRU01016"/>
    </source>
</evidence>
<dbReference type="GO" id="GO:0032259">
    <property type="term" value="P:methylation"/>
    <property type="evidence" value="ECO:0007669"/>
    <property type="project" value="UniProtKB-KW"/>
</dbReference>
<evidence type="ECO:0000313" key="14">
    <source>
        <dbReference type="Proteomes" id="UP001633002"/>
    </source>
</evidence>
<feature type="region of interest" description="Disordered" evidence="10">
    <location>
        <begin position="1"/>
        <end position="117"/>
    </location>
</feature>
<evidence type="ECO:0000259" key="12">
    <source>
        <dbReference type="PROSITE" id="PS51038"/>
    </source>
</evidence>
<dbReference type="PROSITE" id="PS51038">
    <property type="entry name" value="BAH"/>
    <property type="match status" value="1"/>
</dbReference>
<dbReference type="Pfam" id="PF00145">
    <property type="entry name" value="DNA_methylase"/>
    <property type="match status" value="1"/>
</dbReference>
<dbReference type="PANTHER" id="PTHR10629">
    <property type="entry name" value="CYTOSINE-SPECIFIC METHYLTRANSFERASE"/>
    <property type="match status" value="1"/>
</dbReference>
<dbReference type="InterPro" id="IPR001525">
    <property type="entry name" value="C5_MeTfrase"/>
</dbReference>
<evidence type="ECO:0000256" key="1">
    <source>
        <dbReference type="ARBA" id="ARBA00004123"/>
    </source>
</evidence>
<evidence type="ECO:0000256" key="10">
    <source>
        <dbReference type="SAM" id="MobiDB-lite"/>
    </source>
</evidence>
<dbReference type="InterPro" id="IPR000953">
    <property type="entry name" value="Chromo/chromo_shadow_dom"/>
</dbReference>
<dbReference type="PROSITE" id="PS50013">
    <property type="entry name" value="CHROMO_2"/>
    <property type="match status" value="1"/>
</dbReference>
<dbReference type="AlphaFoldDB" id="A0ABD3HK26"/>
<dbReference type="Pfam" id="PF01426">
    <property type="entry name" value="BAH"/>
    <property type="match status" value="1"/>
</dbReference>
<keyword evidence="7" id="KW-0539">Nucleus</keyword>
<dbReference type="InterPro" id="IPR029063">
    <property type="entry name" value="SAM-dependent_MTases_sf"/>
</dbReference>
<evidence type="ECO:0000256" key="7">
    <source>
        <dbReference type="ARBA" id="ARBA00023242"/>
    </source>
</evidence>
<dbReference type="GO" id="GO:0005634">
    <property type="term" value="C:nucleus"/>
    <property type="evidence" value="ECO:0007669"/>
    <property type="project" value="UniProtKB-SubCell"/>
</dbReference>
<dbReference type="InterPro" id="IPR023780">
    <property type="entry name" value="Chromo_domain"/>
</dbReference>
<organism evidence="13 14">
    <name type="scientific">Riccia sorocarpa</name>
    <dbReference type="NCBI Taxonomy" id="122646"/>
    <lineage>
        <taxon>Eukaryota</taxon>
        <taxon>Viridiplantae</taxon>
        <taxon>Streptophyta</taxon>
        <taxon>Embryophyta</taxon>
        <taxon>Marchantiophyta</taxon>
        <taxon>Marchantiopsida</taxon>
        <taxon>Marchantiidae</taxon>
        <taxon>Marchantiales</taxon>
        <taxon>Ricciaceae</taxon>
        <taxon>Riccia</taxon>
    </lineage>
</organism>
<comment type="catalytic activity">
    <reaction evidence="8">
        <text>a 2'-deoxycytidine in DNA + S-adenosyl-L-methionine = a 5-methyl-2'-deoxycytidine in DNA + S-adenosyl-L-homocysteine + H(+)</text>
        <dbReference type="Rhea" id="RHEA:13681"/>
        <dbReference type="Rhea" id="RHEA-COMP:11369"/>
        <dbReference type="Rhea" id="RHEA-COMP:11370"/>
        <dbReference type="ChEBI" id="CHEBI:15378"/>
        <dbReference type="ChEBI" id="CHEBI:57856"/>
        <dbReference type="ChEBI" id="CHEBI:59789"/>
        <dbReference type="ChEBI" id="CHEBI:85452"/>
        <dbReference type="ChEBI" id="CHEBI:85454"/>
        <dbReference type="EC" id="2.1.1.37"/>
    </reaction>
</comment>
<keyword evidence="6" id="KW-0238">DNA-binding</keyword>
<evidence type="ECO:0000256" key="3">
    <source>
        <dbReference type="ARBA" id="ARBA00022603"/>
    </source>
</evidence>
<evidence type="ECO:0000256" key="8">
    <source>
        <dbReference type="ARBA" id="ARBA00047422"/>
    </source>
</evidence>
<dbReference type="SUPFAM" id="SSF54160">
    <property type="entry name" value="Chromo domain-like"/>
    <property type="match status" value="1"/>
</dbReference>
<reference evidence="13 14" key="1">
    <citation type="submission" date="2024-09" db="EMBL/GenBank/DDBJ databases">
        <title>Chromosome-scale assembly of Riccia sorocarpa.</title>
        <authorList>
            <person name="Paukszto L."/>
        </authorList>
    </citation>
    <scope>NUCLEOTIDE SEQUENCE [LARGE SCALE GENOMIC DNA]</scope>
    <source>
        <strain evidence="13">LP-2024</strain>
        <tissue evidence="13">Aerial parts of the thallus</tissue>
    </source>
</reference>
<feature type="region of interest" description="Disordered" evidence="10">
    <location>
        <begin position="431"/>
        <end position="458"/>
    </location>
</feature>
<dbReference type="InterPro" id="IPR001025">
    <property type="entry name" value="BAH_dom"/>
</dbReference>
<proteinExistence type="inferred from homology"/>
<comment type="similarity">
    <text evidence="9">Belongs to the class I-like SAM-binding methyltransferase superfamily. C5-methyltransferase family.</text>
</comment>